<dbReference type="AlphaFoldDB" id="A0A1V2UG91"/>
<evidence type="ECO:0000256" key="1">
    <source>
        <dbReference type="SAM" id="Coils"/>
    </source>
</evidence>
<reference evidence="2 5" key="2">
    <citation type="submission" date="2019-07" db="EMBL/GenBank/DDBJ databases">
        <title>antibiotic susceptibility of plant-derived lactic acid bacteria.</title>
        <authorList>
            <person name="Sugiyama M."/>
            <person name="Noda M."/>
        </authorList>
    </citation>
    <scope>NUCLEOTIDE SEQUENCE [LARGE SCALE GENOMIC DNA]</scope>
    <source>
        <strain evidence="2 5">15-1A</strain>
    </source>
</reference>
<proteinExistence type="predicted"/>
<accession>A0A1V2UG91</accession>
<dbReference type="Proteomes" id="UP000509460">
    <property type="component" value="Chromosome"/>
</dbReference>
<dbReference type="STRING" id="53346.A5802_002887"/>
<dbReference type="RefSeq" id="WP_010734045.1">
    <property type="nucleotide sequence ID" value="NZ_AP019810.1"/>
</dbReference>
<evidence type="ECO:0000313" key="4">
    <source>
        <dbReference type="Proteomes" id="UP000189299"/>
    </source>
</evidence>
<gene>
    <name evidence="3" type="ORF">BTN92_10575</name>
    <name evidence="2" type="ORF">EM151A_1408</name>
</gene>
<dbReference type="EMBL" id="AP019810">
    <property type="protein sequence ID" value="BBM14613.1"/>
    <property type="molecule type" value="Genomic_DNA"/>
</dbReference>
<sequence>MEKEELLAEYERKISNNEQRLERLSKEKQQLKQCMYYLEMDMRKSFREIQQFTEELVSQGSQVARWEQNENEGKSTYFTQLVENQQHQLDQEYLKGVIKLEEERTELQKERNKRWD</sequence>
<keyword evidence="1" id="KW-0175">Coiled coil</keyword>
<name>A0A1V2UG91_ENTMU</name>
<dbReference type="Proteomes" id="UP000189299">
    <property type="component" value="Unassembled WGS sequence"/>
</dbReference>
<reference evidence="3 4" key="1">
    <citation type="submission" date="2016-12" db="EMBL/GenBank/DDBJ databases">
        <authorList>
            <person name="Song W.-J."/>
            <person name="Kurnit D.M."/>
        </authorList>
    </citation>
    <scope>NUCLEOTIDE SEQUENCE [LARGE SCALE GENOMIC DNA]</scope>
    <source>
        <strain evidence="3 4">CGB1038-1_S1</strain>
    </source>
</reference>
<dbReference type="EMBL" id="MSTR01000010">
    <property type="protein sequence ID" value="ONN42328.1"/>
    <property type="molecule type" value="Genomic_DNA"/>
</dbReference>
<evidence type="ECO:0000313" key="3">
    <source>
        <dbReference type="EMBL" id="ONN42328.1"/>
    </source>
</evidence>
<feature type="coiled-coil region" evidence="1">
    <location>
        <begin position="7"/>
        <end position="34"/>
    </location>
</feature>
<organism evidence="3 4">
    <name type="scientific">Enterococcus mundtii</name>
    <dbReference type="NCBI Taxonomy" id="53346"/>
    <lineage>
        <taxon>Bacteria</taxon>
        <taxon>Bacillati</taxon>
        <taxon>Bacillota</taxon>
        <taxon>Bacilli</taxon>
        <taxon>Lactobacillales</taxon>
        <taxon>Enterococcaceae</taxon>
        <taxon>Enterococcus</taxon>
    </lineage>
</organism>
<protein>
    <recommendedName>
        <fullName evidence="6">DUF3958 domain-containing protein</fullName>
    </recommendedName>
</protein>
<evidence type="ECO:0008006" key="6">
    <source>
        <dbReference type="Google" id="ProtNLM"/>
    </source>
</evidence>
<evidence type="ECO:0000313" key="2">
    <source>
        <dbReference type="EMBL" id="BBM14613.1"/>
    </source>
</evidence>
<evidence type="ECO:0000313" key="5">
    <source>
        <dbReference type="Proteomes" id="UP000509460"/>
    </source>
</evidence>